<dbReference type="InterPro" id="IPR036390">
    <property type="entry name" value="WH_DNA-bd_sf"/>
</dbReference>
<organism evidence="3 4">
    <name type="scientific">Wenzhouxiangella sediminis</name>
    <dbReference type="NCBI Taxonomy" id="1792836"/>
    <lineage>
        <taxon>Bacteria</taxon>
        <taxon>Pseudomonadati</taxon>
        <taxon>Pseudomonadota</taxon>
        <taxon>Gammaproteobacteria</taxon>
        <taxon>Chromatiales</taxon>
        <taxon>Wenzhouxiangellaceae</taxon>
        <taxon>Wenzhouxiangella</taxon>
    </lineage>
</organism>
<dbReference type="PROSITE" id="PS50995">
    <property type="entry name" value="HTH_MARR_2"/>
    <property type="match status" value="1"/>
</dbReference>
<dbReference type="EMBL" id="QUZK01000037">
    <property type="protein sequence ID" value="RFF30183.1"/>
    <property type="molecule type" value="Genomic_DNA"/>
</dbReference>
<feature type="compositionally biased region" description="Polar residues" evidence="1">
    <location>
        <begin position="1"/>
        <end position="20"/>
    </location>
</feature>
<dbReference type="AlphaFoldDB" id="A0A3E1K7Z5"/>
<dbReference type="InterPro" id="IPR000835">
    <property type="entry name" value="HTH_MarR-typ"/>
</dbReference>
<dbReference type="InterPro" id="IPR036388">
    <property type="entry name" value="WH-like_DNA-bd_sf"/>
</dbReference>
<proteinExistence type="predicted"/>
<evidence type="ECO:0000256" key="1">
    <source>
        <dbReference type="SAM" id="MobiDB-lite"/>
    </source>
</evidence>
<feature type="region of interest" description="Disordered" evidence="1">
    <location>
        <begin position="1"/>
        <end position="32"/>
    </location>
</feature>
<dbReference type="Pfam" id="PF01047">
    <property type="entry name" value="MarR"/>
    <property type="match status" value="1"/>
</dbReference>
<reference evidence="3 4" key="1">
    <citation type="submission" date="2018-08" db="EMBL/GenBank/DDBJ databases">
        <title>Wenzhouxiangella salilacus sp. nov., a novel bacterium isolated from a saline lake in Xinjiang Province, China.</title>
        <authorList>
            <person name="Han S."/>
        </authorList>
    </citation>
    <scope>NUCLEOTIDE SEQUENCE [LARGE SCALE GENOMIC DNA]</scope>
    <source>
        <strain evidence="3 4">XDB06</strain>
    </source>
</reference>
<dbReference type="SMART" id="SM00347">
    <property type="entry name" value="HTH_MARR"/>
    <property type="match status" value="1"/>
</dbReference>
<accession>A0A3E1K7Z5</accession>
<dbReference type="Proteomes" id="UP000260351">
    <property type="component" value="Unassembled WGS sequence"/>
</dbReference>
<dbReference type="GO" id="GO:0006950">
    <property type="term" value="P:response to stress"/>
    <property type="evidence" value="ECO:0007669"/>
    <property type="project" value="TreeGrafter"/>
</dbReference>
<dbReference type="PANTHER" id="PTHR33164:SF89">
    <property type="entry name" value="MARR FAMILY REGULATORY PROTEIN"/>
    <property type="match status" value="1"/>
</dbReference>
<dbReference type="InterPro" id="IPR039422">
    <property type="entry name" value="MarR/SlyA-like"/>
</dbReference>
<gene>
    <name evidence="3" type="ORF">DZC52_08885</name>
</gene>
<dbReference type="RefSeq" id="WP_116650784.1">
    <property type="nucleotide sequence ID" value="NZ_QUZK01000037.1"/>
</dbReference>
<name>A0A3E1K7Z5_9GAMM</name>
<evidence type="ECO:0000313" key="4">
    <source>
        <dbReference type="Proteomes" id="UP000260351"/>
    </source>
</evidence>
<dbReference type="PANTHER" id="PTHR33164">
    <property type="entry name" value="TRANSCRIPTIONAL REGULATOR, MARR FAMILY"/>
    <property type="match status" value="1"/>
</dbReference>
<evidence type="ECO:0000313" key="3">
    <source>
        <dbReference type="EMBL" id="RFF30183.1"/>
    </source>
</evidence>
<feature type="domain" description="HTH marR-type" evidence="2">
    <location>
        <begin position="32"/>
        <end position="167"/>
    </location>
</feature>
<comment type="caution">
    <text evidence="3">The sequence shown here is derived from an EMBL/GenBank/DDBJ whole genome shotgun (WGS) entry which is preliminary data.</text>
</comment>
<evidence type="ECO:0000259" key="2">
    <source>
        <dbReference type="PROSITE" id="PS50995"/>
    </source>
</evidence>
<dbReference type="SUPFAM" id="SSF46785">
    <property type="entry name" value="Winged helix' DNA-binding domain"/>
    <property type="match status" value="1"/>
</dbReference>
<protein>
    <submittedName>
        <fullName evidence="3">MarR family transcriptional regulator</fullName>
    </submittedName>
</protein>
<keyword evidence="4" id="KW-1185">Reference proteome</keyword>
<dbReference type="OrthoDB" id="8911933at2"/>
<dbReference type="PRINTS" id="PR00598">
    <property type="entry name" value="HTHMARR"/>
</dbReference>
<dbReference type="Gene3D" id="1.10.10.10">
    <property type="entry name" value="Winged helix-like DNA-binding domain superfamily/Winged helix DNA-binding domain"/>
    <property type="match status" value="1"/>
</dbReference>
<sequence>MRSNEPENTAANGSHPSLKTATDGPLVNEPDDPRVMGVVRNFRVAVRAVQAHSAWVERQCGLSAAQLWALWEVERKPGMSVSEIARRLSIKPATASNLLDKVEGKSLLRRSRQGPDQRVVQLFVTDEGAKLLATAPLPAQGALLDALTRLREAELDELSQGLEALVDILHTKDEGSALSPMHPGKS</sequence>
<dbReference type="GO" id="GO:0003700">
    <property type="term" value="F:DNA-binding transcription factor activity"/>
    <property type="evidence" value="ECO:0007669"/>
    <property type="project" value="InterPro"/>
</dbReference>